<dbReference type="PANTHER" id="PTHR23317:SF26">
    <property type="entry name" value="ZIZIMIN, ISOFORM K"/>
    <property type="match status" value="1"/>
</dbReference>
<evidence type="ECO:0000256" key="1">
    <source>
        <dbReference type="ARBA" id="ARBA00022658"/>
    </source>
</evidence>
<protein>
    <recommendedName>
        <fullName evidence="3">DOCKER domain-containing protein</fullName>
    </recommendedName>
</protein>
<evidence type="ECO:0000313" key="5">
    <source>
        <dbReference type="Proteomes" id="UP001608902"/>
    </source>
</evidence>
<dbReference type="Gene3D" id="1.25.40.410">
    <property type="match status" value="1"/>
</dbReference>
<keyword evidence="5" id="KW-1185">Reference proteome</keyword>
<dbReference type="InterPro" id="IPR046773">
    <property type="entry name" value="DOCKER_Lobe_C"/>
</dbReference>
<dbReference type="Pfam" id="PF20422">
    <property type="entry name" value="DHR-2_Lobe_B"/>
    <property type="match status" value="1"/>
</dbReference>
<keyword evidence="1" id="KW-0344">Guanine-nucleotide releasing factor</keyword>
<comment type="similarity">
    <text evidence="2">Belongs to the DOCK family.</text>
</comment>
<name>A0ABD6EFQ4_9BILA</name>
<reference evidence="4 5" key="1">
    <citation type="submission" date="2024-08" db="EMBL/GenBank/DDBJ databases">
        <title>Gnathostoma spinigerum genome.</title>
        <authorList>
            <person name="Gonzalez-Bertolin B."/>
            <person name="Monzon S."/>
            <person name="Zaballos A."/>
            <person name="Jimenez P."/>
            <person name="Dekumyoy P."/>
            <person name="Varona S."/>
            <person name="Cuesta I."/>
            <person name="Sumanam S."/>
            <person name="Adisakwattana P."/>
            <person name="Gasser R.B."/>
            <person name="Hernandez-Gonzalez A."/>
            <person name="Young N.D."/>
            <person name="Perteguer M.J."/>
        </authorList>
    </citation>
    <scope>NUCLEOTIDE SEQUENCE [LARGE SCALE GENOMIC DNA]</scope>
    <source>
        <strain evidence="4">AL3</strain>
        <tissue evidence="4">Liver</tissue>
    </source>
</reference>
<dbReference type="Pfam" id="PF06920">
    <property type="entry name" value="DHR-2_Lobe_A"/>
    <property type="match status" value="1"/>
</dbReference>
<dbReference type="Proteomes" id="UP001608902">
    <property type="component" value="Unassembled WGS sequence"/>
</dbReference>
<comment type="caution">
    <text evidence="4">The sequence shown here is derived from an EMBL/GenBank/DDBJ whole genome shotgun (WGS) entry which is preliminary data.</text>
</comment>
<dbReference type="Gene3D" id="1.20.58.740">
    <property type="match status" value="1"/>
</dbReference>
<dbReference type="PANTHER" id="PTHR23317">
    <property type="entry name" value="DEDICATOR OF CYTOKINESIS DOCK"/>
    <property type="match status" value="1"/>
</dbReference>
<sequence length="431" mass="48951">MAKELARNGMVEPDWHLLDPICDGIIVDENVMDDRCDDVQQAGFTVENFTAEIERTAQILVMAERYEAIGPLCRLALPLYEKRKDYRALVNMYAELQQAYSFADQVKITRKRHFGTYYRIYFHGANHFKEDHKTEWIYREPGCTSLAEACERMKESCRVALGHERIQIFAECEMNESDLDENVAYVQMTHVEPVYANDERDLFNIHTNVRRFTYETSMVDSAVPSDAADVSRQALKRTFLTSKAPFPNTRRRQLVVDRSVVTLSPLELACDKLMFKAREIRRVLDDASMGGISGVHQLDVKGLQLLLQGAIQPTVNIGPLAYAEAFTSANQVRRYGRKGIQQLTDAFRDLIRVCAEALKVNKAAIAADQTEYQNMLENAFAAMVERLHSFFGESVLPHSQNSLINDLNQSPNDFAPRTSMHLFDSIGGVSS</sequence>
<dbReference type="InterPro" id="IPR027357">
    <property type="entry name" value="DOCKER_dom"/>
</dbReference>
<dbReference type="InterPro" id="IPR043162">
    <property type="entry name" value="DOCK_C_lobe_C"/>
</dbReference>
<gene>
    <name evidence="4" type="ORF">AB6A40_004781</name>
</gene>
<evidence type="ECO:0000259" key="3">
    <source>
        <dbReference type="PROSITE" id="PS51651"/>
    </source>
</evidence>
<proteinExistence type="inferred from homology"/>
<dbReference type="EMBL" id="JBGFUD010002838">
    <property type="protein sequence ID" value="MFH4978072.1"/>
    <property type="molecule type" value="Genomic_DNA"/>
</dbReference>
<dbReference type="Pfam" id="PF20421">
    <property type="entry name" value="DHR-2_Lobe_C"/>
    <property type="match status" value="1"/>
</dbReference>
<dbReference type="InterPro" id="IPR026791">
    <property type="entry name" value="DOCK"/>
</dbReference>
<dbReference type="PROSITE" id="PS51651">
    <property type="entry name" value="DOCKER"/>
    <property type="match status" value="1"/>
</dbReference>
<organism evidence="4 5">
    <name type="scientific">Gnathostoma spinigerum</name>
    <dbReference type="NCBI Taxonomy" id="75299"/>
    <lineage>
        <taxon>Eukaryota</taxon>
        <taxon>Metazoa</taxon>
        <taxon>Ecdysozoa</taxon>
        <taxon>Nematoda</taxon>
        <taxon>Chromadorea</taxon>
        <taxon>Rhabditida</taxon>
        <taxon>Spirurina</taxon>
        <taxon>Gnathostomatomorpha</taxon>
        <taxon>Gnathostomatoidea</taxon>
        <taxon>Gnathostomatidae</taxon>
        <taxon>Gnathostoma</taxon>
    </lineage>
</organism>
<dbReference type="InterPro" id="IPR046770">
    <property type="entry name" value="DOCKER_Lobe_B"/>
</dbReference>
<evidence type="ECO:0000256" key="2">
    <source>
        <dbReference type="PROSITE-ProRule" id="PRU00984"/>
    </source>
</evidence>
<accession>A0ABD6EFQ4</accession>
<dbReference type="AlphaFoldDB" id="A0ABD6EFQ4"/>
<evidence type="ECO:0000313" key="4">
    <source>
        <dbReference type="EMBL" id="MFH4978072.1"/>
    </source>
</evidence>
<feature type="domain" description="DOCKER" evidence="3">
    <location>
        <begin position="1"/>
        <end position="396"/>
    </location>
</feature>
<dbReference type="InterPro" id="IPR043161">
    <property type="entry name" value="DOCK_C_lobe_A"/>
</dbReference>
<dbReference type="GO" id="GO:0005085">
    <property type="term" value="F:guanyl-nucleotide exchange factor activity"/>
    <property type="evidence" value="ECO:0007669"/>
    <property type="project" value="UniProtKB-KW"/>
</dbReference>
<dbReference type="InterPro" id="IPR046769">
    <property type="entry name" value="DOCKER_Lobe_A"/>
</dbReference>